<gene>
    <name evidence="3" type="ORF">OAUR00152_LOCUS7923</name>
</gene>
<dbReference type="PANTHER" id="PTHR47774:SF1">
    <property type="entry name" value="GROWTH-DIFFERENTIATION TRANSITION PROTEIN 5-RELATED"/>
    <property type="match status" value="1"/>
</dbReference>
<organism evidence="3">
    <name type="scientific">Odontella aurita</name>
    <dbReference type="NCBI Taxonomy" id="265563"/>
    <lineage>
        <taxon>Eukaryota</taxon>
        <taxon>Sar</taxon>
        <taxon>Stramenopiles</taxon>
        <taxon>Ochrophyta</taxon>
        <taxon>Bacillariophyta</taxon>
        <taxon>Mediophyceae</taxon>
        <taxon>Biddulphiophycidae</taxon>
        <taxon>Eupodiscales</taxon>
        <taxon>Odontellaceae</taxon>
        <taxon>Odontella</taxon>
    </lineage>
</organism>
<dbReference type="Pfam" id="PF10162">
    <property type="entry name" value="G8"/>
    <property type="match status" value="1"/>
</dbReference>
<dbReference type="InterPro" id="IPR008979">
    <property type="entry name" value="Galactose-bd-like_sf"/>
</dbReference>
<feature type="compositionally biased region" description="Pro residues" evidence="1">
    <location>
        <begin position="297"/>
        <end position="306"/>
    </location>
</feature>
<evidence type="ECO:0000313" key="3">
    <source>
        <dbReference type="EMBL" id="CAE2219891.1"/>
    </source>
</evidence>
<dbReference type="PANTHER" id="PTHR47774">
    <property type="entry name" value="GROWTH-DIFFERENTIATION TRANSITION PROTEIN 5-RELATED"/>
    <property type="match status" value="1"/>
</dbReference>
<dbReference type="EMBL" id="HBKQ01011718">
    <property type="protein sequence ID" value="CAE2219891.1"/>
    <property type="molecule type" value="Transcribed_RNA"/>
</dbReference>
<dbReference type="PROSITE" id="PS51484">
    <property type="entry name" value="G8"/>
    <property type="match status" value="1"/>
</dbReference>
<dbReference type="AlphaFoldDB" id="A0A7S4MFY8"/>
<dbReference type="SUPFAM" id="SSF49785">
    <property type="entry name" value="Galactose-binding domain-like"/>
    <property type="match status" value="1"/>
</dbReference>
<dbReference type="InterPro" id="IPR052015">
    <property type="entry name" value="GDT_regulator"/>
</dbReference>
<name>A0A7S4MFY8_9STRA</name>
<feature type="domain" description="G8" evidence="2">
    <location>
        <begin position="574"/>
        <end position="702"/>
    </location>
</feature>
<feature type="compositionally biased region" description="Gly residues" evidence="1">
    <location>
        <begin position="261"/>
        <end position="272"/>
    </location>
</feature>
<dbReference type="GO" id="GO:0050793">
    <property type="term" value="P:regulation of developmental process"/>
    <property type="evidence" value="ECO:0007669"/>
    <property type="project" value="TreeGrafter"/>
</dbReference>
<feature type="compositionally biased region" description="Low complexity" evidence="1">
    <location>
        <begin position="23"/>
        <end position="32"/>
    </location>
</feature>
<feature type="compositionally biased region" description="Low complexity" evidence="1">
    <location>
        <begin position="273"/>
        <end position="296"/>
    </location>
</feature>
<accession>A0A7S4MFY8</accession>
<feature type="compositionally biased region" description="Pro residues" evidence="1">
    <location>
        <begin position="315"/>
        <end position="325"/>
    </location>
</feature>
<protein>
    <recommendedName>
        <fullName evidence="2">G8 domain-containing protein</fullName>
    </recommendedName>
</protein>
<feature type="region of interest" description="Disordered" evidence="1">
    <location>
        <begin position="1"/>
        <end position="32"/>
    </location>
</feature>
<reference evidence="3" key="1">
    <citation type="submission" date="2021-01" db="EMBL/GenBank/DDBJ databases">
        <authorList>
            <person name="Corre E."/>
            <person name="Pelletier E."/>
            <person name="Niang G."/>
            <person name="Scheremetjew M."/>
            <person name="Finn R."/>
            <person name="Kale V."/>
            <person name="Holt S."/>
            <person name="Cochrane G."/>
            <person name="Meng A."/>
            <person name="Brown T."/>
            <person name="Cohen L."/>
        </authorList>
    </citation>
    <scope>NUCLEOTIDE SEQUENCE</scope>
    <source>
        <strain evidence="3">Isolate 1302-5</strain>
    </source>
</reference>
<dbReference type="InterPro" id="IPR019316">
    <property type="entry name" value="G8_domain"/>
</dbReference>
<evidence type="ECO:0000259" key="2">
    <source>
        <dbReference type="PROSITE" id="PS51484"/>
    </source>
</evidence>
<feature type="region of interest" description="Disordered" evidence="1">
    <location>
        <begin position="251"/>
        <end position="365"/>
    </location>
</feature>
<feature type="compositionally biased region" description="Polar residues" evidence="1">
    <location>
        <begin position="1"/>
        <end position="11"/>
    </location>
</feature>
<evidence type="ECO:0000256" key="1">
    <source>
        <dbReference type="SAM" id="MobiDB-lite"/>
    </source>
</evidence>
<proteinExistence type="predicted"/>
<sequence>MATMMATTRLTPASRRRGGRNAVGGNPARNHAPPSTLLPLPILLLLLVVVASSLPSPVSSLEDSIVYRTYSDGFKHDDPTRSCLSGKAYNELTGAGDDDTAATATGGGDNYIRAIPNRWHSGRFDLGCKFGHRPDWTPWLESSSSSSSPSGGGGGYLSFRARVAGFPGGECAPRIWLYGGSYPRHYSRAVEISPHAVGGEGLDSKEWRDVWVPLSEFVTPEWTTLNSVIRMDALKCGDGSSGYRYEIRDVVVTDGSPPPSGGGGGGGGGGDGSATTTTTATTTSTTTTASTTTTTTTPPPPPPPTESPTAKPTDGPTPEPSPGPLPDLIVYGGTSDGHASESSDKSCLFDTVSSQGVDPDDGTEFLRASTNKWRSGGLQFGCLESDPSSNDCVHSCLLDGARPDFSPYSTLTFFVRIPNILHLDSSASEESCVPRIKIYGGGSPAKESSAINLRGSYVDAGSASSSEWRRVVVPTADLRSGGGWDLNGAKSLRFLSCSSSVANPLYEVTDVRFTDVPVEAAVSSPAPTATPPPTLPPDEATHVWYNRDWFPVVNYDAGTWLTPDQDGRWPDIPSECGGTDRECSVFIPAGYDVTYDPIQSYHIKLDNVMVEGTLRIVSSDGSQVSMTVRTIRVEEGGHLEMLTVGSSSAASSSTIDINFDGPLDTTADPTEILNGLVSLGGNVHIEGESRCSSPAERIILAPAGGNIVLTEGNGAYDCWRPGDEVELPDTQSGLDAAFYNFVPDRFDASMDSQMETFVIQNVIQKNVDGHPRSELILDRVLIFDHLAGAHAAMVTRSITLRTSPASMARGHILHTGYGSFDVKNARVEDMGRTTVEPFDNTVLAEEEGVYMAEGYGRVAVSKEGMNQAARYSLHAHHSLVPVEFSGNVIMRGLRFGIVAHNSRVNVTSNVVISVQGSGILLEDGTETGPVIRNYVSGRGDGSGNADGSTFNDSNGTDFGHGGFGLWSRSVYSRMEGNVCEGIFPSAAYGFFLHLKFMDDRAVPPVEGTPPSLIGLTRKEVQSSMNGALSLNTYGSFRSNSALGTFGGAFSSTYFFGTTRPGGHVLEDFRAMLLGSSGFGFLFGHSSTFTFEGGGGGGGGVTASYEGNTVTGVHCTNGDLVVHDDDFMYEGVAKKYGGCLNATEVAAAEESE</sequence>